<dbReference type="Proteomes" id="UP000014020">
    <property type="component" value="Unassembled WGS sequence"/>
</dbReference>
<evidence type="ECO:0000313" key="2">
    <source>
        <dbReference type="EMBL" id="EOP46365.1"/>
    </source>
</evidence>
<dbReference type="RefSeq" id="WP_002090765.1">
    <property type="nucleotide sequence ID" value="NZ_KB976675.1"/>
</dbReference>
<dbReference type="SUPFAM" id="SSF88659">
    <property type="entry name" value="Sigma3 and sigma4 domains of RNA polymerase sigma factors"/>
    <property type="match status" value="1"/>
</dbReference>
<dbReference type="HOGENOM" id="CLU_1615731_0_0_9"/>
<proteinExistence type="predicted"/>
<feature type="coiled-coil region" evidence="1">
    <location>
        <begin position="61"/>
        <end position="105"/>
    </location>
</feature>
<dbReference type="Gene3D" id="1.20.140.160">
    <property type="match status" value="1"/>
</dbReference>
<dbReference type="SUPFAM" id="SSF46966">
    <property type="entry name" value="Spectrin repeat"/>
    <property type="match status" value="1"/>
</dbReference>
<evidence type="ECO:0000313" key="3">
    <source>
        <dbReference type="Proteomes" id="UP000014020"/>
    </source>
</evidence>
<comment type="caution">
    <text evidence="2">The sequence shown here is derived from an EMBL/GenBank/DDBJ whole genome shotgun (WGS) entry which is preliminary data.</text>
</comment>
<organism evidence="2 3">
    <name type="scientific">Bacillus cereus (strain VD146)</name>
    <dbReference type="NCBI Taxonomy" id="1053236"/>
    <lineage>
        <taxon>Bacteria</taxon>
        <taxon>Bacillati</taxon>
        <taxon>Bacillota</taxon>
        <taxon>Bacilli</taxon>
        <taxon>Bacillales</taxon>
        <taxon>Bacillaceae</taxon>
        <taxon>Bacillus</taxon>
        <taxon>Bacillus cereus group</taxon>
    </lineage>
</organism>
<dbReference type="EMBL" id="AHFE01000018">
    <property type="protein sequence ID" value="EOP46365.1"/>
    <property type="molecule type" value="Genomic_DNA"/>
</dbReference>
<name>R8NIR2_BACCX</name>
<evidence type="ECO:0008006" key="4">
    <source>
        <dbReference type="Google" id="ProtNLM"/>
    </source>
</evidence>
<sequence>MQQLFIKDLEQEITMLKVQIRDLEIEHKFLMKNMTMNAPKFHYAVNYGKERVQCGKMPLDLEEIQIKHNKIADKVNELTELLLEKQQVMGQVKHVMENMQDLEKRIMYYRDIKGLNLKQIAVLLNYSYSHIRRVSSKMKQNDQ</sequence>
<reference evidence="3" key="1">
    <citation type="submission" date="2012-12" db="EMBL/GenBank/DDBJ databases">
        <title>The genome sequence of Bacillus cereus VD146.</title>
        <authorList>
            <consortium name="The Broad Institute Genome Sequencing Platform"/>
            <consortium name="The Broad Institute Genome Sequencing Center for Infectious Disease"/>
            <person name="Feldgarden M."/>
            <person name="Van der Auwera G.A."/>
            <person name="Mahillon J."/>
            <person name="Duprez V."/>
            <person name="Timmery S."/>
            <person name="Mattelet C."/>
            <person name="Dierick K."/>
            <person name="Sun M."/>
            <person name="Yu Z."/>
            <person name="Zhu L."/>
            <person name="Hu X."/>
            <person name="Shank E.B."/>
            <person name="Swiecicka I."/>
            <person name="Hansen B.M."/>
            <person name="Andrup L."/>
            <person name="Walker B."/>
            <person name="Young S.K."/>
            <person name="Zeng Q."/>
            <person name="Gargeya S."/>
            <person name="Fitzgerald M."/>
            <person name="Haas B."/>
            <person name="Abouelleil A."/>
            <person name="Alvarado L."/>
            <person name="Arachchi H.M."/>
            <person name="Berlin A.M."/>
            <person name="Chapman S.B."/>
            <person name="Dewar J."/>
            <person name="Goldberg J."/>
            <person name="Griggs A."/>
            <person name="Gujja S."/>
            <person name="Hansen M."/>
            <person name="Howarth C."/>
            <person name="Imamovic A."/>
            <person name="Larimer J."/>
            <person name="McCowan C."/>
            <person name="Murphy C."/>
            <person name="Neiman D."/>
            <person name="Pearson M."/>
            <person name="Priest M."/>
            <person name="Roberts A."/>
            <person name="Saif S."/>
            <person name="Shea T."/>
            <person name="Sisk P."/>
            <person name="Sykes S."/>
            <person name="Wortman J."/>
            <person name="Nusbaum C."/>
            <person name="Birren B."/>
        </authorList>
    </citation>
    <scope>NUCLEOTIDE SEQUENCE [LARGE SCALE GENOMIC DNA]</scope>
    <source>
        <strain evidence="3">VD146</strain>
    </source>
</reference>
<dbReference type="InterPro" id="IPR013324">
    <property type="entry name" value="RNA_pol_sigma_r3/r4-like"/>
</dbReference>
<feature type="coiled-coil region" evidence="1">
    <location>
        <begin position="6"/>
        <end position="33"/>
    </location>
</feature>
<protein>
    <recommendedName>
        <fullName evidence="4">RNA polymerase sigma-70 region 4 domain-containing protein</fullName>
    </recommendedName>
</protein>
<evidence type="ECO:0000256" key="1">
    <source>
        <dbReference type="SAM" id="Coils"/>
    </source>
</evidence>
<dbReference type="AlphaFoldDB" id="R8NIR2"/>
<keyword evidence="1" id="KW-0175">Coiled coil</keyword>
<gene>
    <name evidence="2" type="ORF">IK1_04100</name>
</gene>
<accession>R8NIR2</accession>
<dbReference type="PATRIC" id="fig|1053236.3.peg.750"/>